<protein>
    <recommendedName>
        <fullName evidence="4">Secreted protein</fullName>
    </recommendedName>
</protein>
<accession>A0A9P8XYG5</accession>
<keyword evidence="1" id="KW-0732">Signal</keyword>
<dbReference type="GeneID" id="70184877"/>
<gene>
    <name evidence="2" type="ORF">B0I36DRAFT_334297</name>
</gene>
<evidence type="ECO:0000313" key="2">
    <source>
        <dbReference type="EMBL" id="KAH7021345.1"/>
    </source>
</evidence>
<proteinExistence type="predicted"/>
<sequence length="77" mass="8588">MDAMRLNWFCFSASLVWSMQYWSTHRYLRCSCLTTAMASRIVPGTLAGSFSFVTAGRVEPGPRCLVTTTAWDSARDG</sequence>
<organism evidence="2 3">
    <name type="scientific">Microdochium trichocladiopsis</name>
    <dbReference type="NCBI Taxonomy" id="1682393"/>
    <lineage>
        <taxon>Eukaryota</taxon>
        <taxon>Fungi</taxon>
        <taxon>Dikarya</taxon>
        <taxon>Ascomycota</taxon>
        <taxon>Pezizomycotina</taxon>
        <taxon>Sordariomycetes</taxon>
        <taxon>Xylariomycetidae</taxon>
        <taxon>Xylariales</taxon>
        <taxon>Microdochiaceae</taxon>
        <taxon>Microdochium</taxon>
    </lineage>
</organism>
<comment type="caution">
    <text evidence="2">The sequence shown here is derived from an EMBL/GenBank/DDBJ whole genome shotgun (WGS) entry which is preliminary data.</text>
</comment>
<reference evidence="2" key="1">
    <citation type="journal article" date="2021" name="Nat. Commun.">
        <title>Genetic determinants of endophytism in the Arabidopsis root mycobiome.</title>
        <authorList>
            <person name="Mesny F."/>
            <person name="Miyauchi S."/>
            <person name="Thiergart T."/>
            <person name="Pickel B."/>
            <person name="Atanasova L."/>
            <person name="Karlsson M."/>
            <person name="Huettel B."/>
            <person name="Barry K.W."/>
            <person name="Haridas S."/>
            <person name="Chen C."/>
            <person name="Bauer D."/>
            <person name="Andreopoulos W."/>
            <person name="Pangilinan J."/>
            <person name="LaButti K."/>
            <person name="Riley R."/>
            <person name="Lipzen A."/>
            <person name="Clum A."/>
            <person name="Drula E."/>
            <person name="Henrissat B."/>
            <person name="Kohler A."/>
            <person name="Grigoriev I.V."/>
            <person name="Martin F.M."/>
            <person name="Hacquard S."/>
        </authorList>
    </citation>
    <scope>NUCLEOTIDE SEQUENCE</scope>
    <source>
        <strain evidence="2">MPI-CAGE-CH-0230</strain>
    </source>
</reference>
<dbReference type="RefSeq" id="XP_046007546.1">
    <property type="nucleotide sequence ID" value="XM_046155331.1"/>
</dbReference>
<evidence type="ECO:0000313" key="3">
    <source>
        <dbReference type="Proteomes" id="UP000756346"/>
    </source>
</evidence>
<evidence type="ECO:0000256" key="1">
    <source>
        <dbReference type="SAM" id="SignalP"/>
    </source>
</evidence>
<feature type="chain" id="PRO_5040510762" description="Secreted protein" evidence="1">
    <location>
        <begin position="19"/>
        <end position="77"/>
    </location>
</feature>
<name>A0A9P8XYG5_9PEZI</name>
<dbReference type="Proteomes" id="UP000756346">
    <property type="component" value="Unassembled WGS sequence"/>
</dbReference>
<dbReference type="EMBL" id="JAGTJQ010000010">
    <property type="protein sequence ID" value="KAH7021345.1"/>
    <property type="molecule type" value="Genomic_DNA"/>
</dbReference>
<dbReference type="AlphaFoldDB" id="A0A9P8XYG5"/>
<evidence type="ECO:0008006" key="4">
    <source>
        <dbReference type="Google" id="ProtNLM"/>
    </source>
</evidence>
<keyword evidence="3" id="KW-1185">Reference proteome</keyword>
<feature type="signal peptide" evidence="1">
    <location>
        <begin position="1"/>
        <end position="18"/>
    </location>
</feature>